<proteinExistence type="inferred from homology"/>
<evidence type="ECO:0000256" key="2">
    <source>
        <dbReference type="ARBA" id="ARBA00022670"/>
    </source>
</evidence>
<comment type="cofactor">
    <cofactor evidence="7">
        <name>Zn(2+)</name>
        <dbReference type="ChEBI" id="CHEBI:29105"/>
    </cofactor>
    <text evidence="7">Binds 1 zinc ion.</text>
</comment>
<accession>A0ABS5TPN5</accession>
<dbReference type="InterPro" id="IPR045090">
    <property type="entry name" value="Pept_M3A_M3B"/>
</dbReference>
<reference evidence="9 10" key="1">
    <citation type="submission" date="2021-05" db="EMBL/GenBank/DDBJ databases">
        <title>Kineosporia and Streptomyces sp. nov. two new marine actinobacteria isolated from Coral.</title>
        <authorList>
            <person name="Buangrab K."/>
            <person name="Sutthacheep M."/>
            <person name="Yeemin T."/>
            <person name="Harunari E."/>
            <person name="Igarashi Y."/>
            <person name="Kanchanasin P."/>
            <person name="Tanasupawat S."/>
            <person name="Phongsopitanun W."/>
        </authorList>
    </citation>
    <scope>NUCLEOTIDE SEQUENCE [LARGE SCALE GENOMIC DNA]</scope>
    <source>
        <strain evidence="9 10">J2-2</strain>
    </source>
</reference>
<evidence type="ECO:0000313" key="10">
    <source>
        <dbReference type="Proteomes" id="UP001197247"/>
    </source>
</evidence>
<feature type="domain" description="Peptidase M3A/M3B catalytic" evidence="8">
    <location>
        <begin position="228"/>
        <end position="679"/>
    </location>
</feature>
<dbReference type="InterPro" id="IPR001567">
    <property type="entry name" value="Pept_M3A_M3B_dom"/>
</dbReference>
<dbReference type="EMBL" id="JAHBAY010000015">
    <property type="protein sequence ID" value="MBT0773070.1"/>
    <property type="molecule type" value="Genomic_DNA"/>
</dbReference>
<gene>
    <name evidence="9" type="ORF">KIH74_29270</name>
</gene>
<dbReference type="Gene3D" id="1.10.1370.10">
    <property type="entry name" value="Neurolysin, domain 3"/>
    <property type="match status" value="1"/>
</dbReference>
<dbReference type="PANTHER" id="PTHR43660:SF1">
    <property type="entry name" value="DIPEPTIDYL CARBOXYPEPTIDASE"/>
    <property type="match status" value="1"/>
</dbReference>
<keyword evidence="2 7" id="KW-0645">Protease</keyword>
<dbReference type="Gene3D" id="1.10.1370.40">
    <property type="match status" value="1"/>
</dbReference>
<keyword evidence="6 7" id="KW-0482">Metalloprotease</keyword>
<dbReference type="PANTHER" id="PTHR43660">
    <property type="entry name" value="DIPEPTIDYL CARBOXYPEPTIDASE"/>
    <property type="match status" value="1"/>
</dbReference>
<dbReference type="CDD" id="cd06456">
    <property type="entry name" value="M3A_DCP"/>
    <property type="match status" value="1"/>
</dbReference>
<dbReference type="SUPFAM" id="SSF55486">
    <property type="entry name" value="Metalloproteases ('zincins'), catalytic domain"/>
    <property type="match status" value="1"/>
</dbReference>
<dbReference type="InterPro" id="IPR024077">
    <property type="entry name" value="Neurolysin/TOP_dom2"/>
</dbReference>
<comment type="caution">
    <text evidence="9">The sequence shown here is derived from an EMBL/GenBank/DDBJ whole genome shotgun (WGS) entry which is preliminary data.</text>
</comment>
<dbReference type="InterPro" id="IPR034005">
    <property type="entry name" value="M3A_DCP"/>
</dbReference>
<dbReference type="Gene3D" id="3.40.390.10">
    <property type="entry name" value="Collagenase (Catalytic Domain)"/>
    <property type="match status" value="1"/>
</dbReference>
<sequence>MEPSNPFARASDLAYGLPPFASVREEHYLPAFRVGMQQQLAEVEALAQSPEPVSVATVLDPLERSGALLSRVYRVFFNLIGSSVTDGLREIETEVNPLLAAHRDAIVMNPALFAKVAELYAQREQIADEETRRLLVRQHDDMVRAGAGLDAAGQERLRAINQELARLASTFREDLRADTNDLAVHVEDASRLDGLPPDALAAAHTAAQDRGLRGYLITLLLPSGQPALASLTDRAVREGLYRASVSRGRRDNAYDTRPTLTRQVALRAERAALLGFPSHAAYVAADQTAGDVDSVTKLLTALVGPAVQNARVEQAELTERLHADGFEGDLRPWDWAYYAELVARERFSRDSAALRPYFELGSVLRNGIFAAAGGLYGLHFVRRDDLRGYADDVDVYEAFTEAGAGLGLVLTDWYSRDAKRGGAWMSSFVSQARLTGERPVIVINLNLSRPPAGSPTLLTLDEVGTAFHEFGHVLHGLLSDVRYPRLSGTRVPRDFVEFPSQVNEMWAWQPELLRRYALHHATGEPLPSDALDSVISAQSYGQGFATVEMLGASLLDQAWHGRGADDPAITPEQVDAFERQVLASHGLDLDAVPPRYGSTYFEHIFGGDYSAGYYSYLWSEVLDADTVEWFLAQGGLDRKAGARFRDELLSRGGSVDPMAAVERVLGRAPRLEPLLERRGLLPVD</sequence>
<protein>
    <submittedName>
        <fullName evidence="9">M3 family metallopeptidase</fullName>
    </submittedName>
</protein>
<keyword evidence="5 7" id="KW-0862">Zinc</keyword>
<evidence type="ECO:0000313" key="9">
    <source>
        <dbReference type="EMBL" id="MBT0773070.1"/>
    </source>
</evidence>
<keyword evidence="4 7" id="KW-0378">Hydrolase</keyword>
<evidence type="ECO:0000256" key="7">
    <source>
        <dbReference type="RuleBase" id="RU003435"/>
    </source>
</evidence>
<dbReference type="InterPro" id="IPR024079">
    <property type="entry name" value="MetalloPept_cat_dom_sf"/>
</dbReference>
<evidence type="ECO:0000256" key="3">
    <source>
        <dbReference type="ARBA" id="ARBA00022723"/>
    </source>
</evidence>
<name>A0ABS5TPN5_9ACTN</name>
<evidence type="ECO:0000256" key="4">
    <source>
        <dbReference type="ARBA" id="ARBA00022801"/>
    </source>
</evidence>
<keyword evidence="10" id="KW-1185">Reference proteome</keyword>
<evidence type="ECO:0000256" key="6">
    <source>
        <dbReference type="ARBA" id="ARBA00023049"/>
    </source>
</evidence>
<organism evidence="9 10">
    <name type="scientific">Kineosporia corallincola</name>
    <dbReference type="NCBI Taxonomy" id="2835133"/>
    <lineage>
        <taxon>Bacteria</taxon>
        <taxon>Bacillati</taxon>
        <taxon>Actinomycetota</taxon>
        <taxon>Actinomycetes</taxon>
        <taxon>Kineosporiales</taxon>
        <taxon>Kineosporiaceae</taxon>
        <taxon>Kineosporia</taxon>
    </lineage>
</organism>
<evidence type="ECO:0000256" key="5">
    <source>
        <dbReference type="ARBA" id="ARBA00022833"/>
    </source>
</evidence>
<dbReference type="Pfam" id="PF01432">
    <property type="entry name" value="Peptidase_M3"/>
    <property type="match status" value="1"/>
</dbReference>
<evidence type="ECO:0000256" key="1">
    <source>
        <dbReference type="ARBA" id="ARBA00006040"/>
    </source>
</evidence>
<evidence type="ECO:0000259" key="8">
    <source>
        <dbReference type="Pfam" id="PF01432"/>
    </source>
</evidence>
<comment type="similarity">
    <text evidence="1 7">Belongs to the peptidase M3 family.</text>
</comment>
<keyword evidence="3 7" id="KW-0479">Metal-binding</keyword>
<dbReference type="Proteomes" id="UP001197247">
    <property type="component" value="Unassembled WGS sequence"/>
</dbReference>